<dbReference type="EMBL" id="JADCNM010000011">
    <property type="protein sequence ID" value="KAG0462100.1"/>
    <property type="molecule type" value="Genomic_DNA"/>
</dbReference>
<protein>
    <submittedName>
        <fullName evidence="1">Uncharacterized protein</fullName>
    </submittedName>
</protein>
<evidence type="ECO:0000313" key="1">
    <source>
        <dbReference type="EMBL" id="KAG0462100.1"/>
    </source>
</evidence>
<organism evidence="1 2">
    <name type="scientific">Vanilla planifolia</name>
    <name type="common">Vanilla</name>
    <dbReference type="NCBI Taxonomy" id="51239"/>
    <lineage>
        <taxon>Eukaryota</taxon>
        <taxon>Viridiplantae</taxon>
        <taxon>Streptophyta</taxon>
        <taxon>Embryophyta</taxon>
        <taxon>Tracheophyta</taxon>
        <taxon>Spermatophyta</taxon>
        <taxon>Magnoliopsida</taxon>
        <taxon>Liliopsida</taxon>
        <taxon>Asparagales</taxon>
        <taxon>Orchidaceae</taxon>
        <taxon>Vanilloideae</taxon>
        <taxon>Vanilleae</taxon>
        <taxon>Vanilla</taxon>
    </lineage>
</organism>
<name>A0A835UIL2_VANPL</name>
<evidence type="ECO:0000313" key="2">
    <source>
        <dbReference type="Proteomes" id="UP000639772"/>
    </source>
</evidence>
<accession>A0A835UIL2</accession>
<gene>
    <name evidence="1" type="ORF">HPP92_020576</name>
</gene>
<dbReference type="Proteomes" id="UP000639772">
    <property type="component" value="Chromosome 11"/>
</dbReference>
<dbReference type="AlphaFoldDB" id="A0A835UIL2"/>
<reference evidence="1 2" key="1">
    <citation type="journal article" date="2020" name="Nat. Food">
        <title>A phased Vanilla planifolia genome enables genetic improvement of flavour and production.</title>
        <authorList>
            <person name="Hasing T."/>
            <person name="Tang H."/>
            <person name="Brym M."/>
            <person name="Khazi F."/>
            <person name="Huang T."/>
            <person name="Chambers A.H."/>
        </authorList>
    </citation>
    <scope>NUCLEOTIDE SEQUENCE [LARGE SCALE GENOMIC DNA]</scope>
    <source>
        <tissue evidence="1">Leaf</tissue>
    </source>
</reference>
<sequence length="100" mass="11009">MAQINSKVDSGYLKSFGTSRKGHRMTLWRLIRASHGEQHSQVSRVGGAVGPPALDHGLLTKAIIFGVASEVWEDEGSRTALSLVSMIFVQIRQFDPFVQI</sequence>
<proteinExistence type="predicted"/>
<comment type="caution">
    <text evidence="1">The sequence shown here is derived from an EMBL/GenBank/DDBJ whole genome shotgun (WGS) entry which is preliminary data.</text>
</comment>